<proteinExistence type="predicted"/>
<evidence type="ECO:0000313" key="3">
    <source>
        <dbReference type="Proteomes" id="UP000321787"/>
    </source>
</evidence>
<comment type="caution">
    <text evidence="2">The sequence shown here is derived from an EMBL/GenBank/DDBJ whole genome shotgun (WGS) entry which is preliminary data.</text>
</comment>
<dbReference type="Pfam" id="PF14213">
    <property type="entry name" value="DUF4325"/>
    <property type="match status" value="1"/>
</dbReference>
<gene>
    <name evidence="2" type="ORF">AFI02nite_07000</name>
</gene>
<dbReference type="Proteomes" id="UP000321787">
    <property type="component" value="Unassembled WGS sequence"/>
</dbReference>
<dbReference type="InterPro" id="IPR025474">
    <property type="entry name" value="DUF4325"/>
</dbReference>
<evidence type="ECO:0000259" key="1">
    <source>
        <dbReference type="Pfam" id="PF14213"/>
    </source>
</evidence>
<reference evidence="2 3" key="1">
    <citation type="submission" date="2019-07" db="EMBL/GenBank/DDBJ databases">
        <title>Whole genome shotgun sequence of Aliivibrio fischeri NBRC 101058.</title>
        <authorList>
            <person name="Hosoyama A."/>
            <person name="Uohara A."/>
            <person name="Ohji S."/>
            <person name="Ichikawa N."/>
        </authorList>
    </citation>
    <scope>NUCLEOTIDE SEQUENCE [LARGE SCALE GENOMIC DNA]</scope>
    <source>
        <strain evidence="2 3">NBRC 101058</strain>
    </source>
</reference>
<dbReference type="EMBL" id="BJTZ01000003">
    <property type="protein sequence ID" value="GEK12664.1"/>
    <property type="molecule type" value="Genomic_DNA"/>
</dbReference>
<accession>A0A510UDI1</accession>
<sequence length="110" mass="12585">MMKIINVVKDFNSKPYGRYEEDGLGAGVYFRQILAKELRDNTTVKVVLTGYNRYGRSFIDEAFGGLIREDGFTKSELDKKLSYEHSDVKSIESLIADRIEAAEIDRLNNK</sequence>
<dbReference type="RefSeq" id="WP_236797261.1">
    <property type="nucleotide sequence ID" value="NZ_BJTZ01000003.1"/>
</dbReference>
<dbReference type="AlphaFoldDB" id="A0A510UDI1"/>
<evidence type="ECO:0000313" key="2">
    <source>
        <dbReference type="EMBL" id="GEK12664.1"/>
    </source>
</evidence>
<protein>
    <recommendedName>
        <fullName evidence="1">DUF4325 domain-containing protein</fullName>
    </recommendedName>
</protein>
<feature type="domain" description="DUF4325" evidence="1">
    <location>
        <begin position="27"/>
        <end position="87"/>
    </location>
</feature>
<name>A0A510UDI1_ALIFS</name>
<organism evidence="2 3">
    <name type="scientific">Aliivibrio fischeri</name>
    <name type="common">Vibrio fischeri</name>
    <dbReference type="NCBI Taxonomy" id="668"/>
    <lineage>
        <taxon>Bacteria</taxon>
        <taxon>Pseudomonadati</taxon>
        <taxon>Pseudomonadota</taxon>
        <taxon>Gammaproteobacteria</taxon>
        <taxon>Vibrionales</taxon>
        <taxon>Vibrionaceae</taxon>
        <taxon>Aliivibrio</taxon>
    </lineage>
</organism>